<gene>
    <name evidence="2" type="ORF">N1M2_68</name>
</gene>
<proteinExistence type="predicted"/>
<name>A0A6B7ZFF1_9CAUD</name>
<dbReference type="Proteomes" id="UP000464669">
    <property type="component" value="Segment"/>
</dbReference>
<protein>
    <submittedName>
        <fullName evidence="2">Uncharacterized protein</fullName>
    </submittedName>
</protein>
<evidence type="ECO:0000313" key="3">
    <source>
        <dbReference type="Proteomes" id="UP000464669"/>
    </source>
</evidence>
<feature type="region of interest" description="Disordered" evidence="1">
    <location>
        <begin position="86"/>
        <end position="110"/>
    </location>
</feature>
<evidence type="ECO:0000313" key="2">
    <source>
        <dbReference type="EMBL" id="QGH71931.1"/>
    </source>
</evidence>
<evidence type="ECO:0000256" key="1">
    <source>
        <dbReference type="SAM" id="MobiDB-lite"/>
    </source>
</evidence>
<dbReference type="EMBL" id="MN642089">
    <property type="protein sequence ID" value="QGH71931.1"/>
    <property type="molecule type" value="Genomic_DNA"/>
</dbReference>
<sequence length="110" mass="12341">MIKYGYIAEQESMSSHLRYNTNTRDYFHPWAAKVIGHTFGAREYSKFIPFKDYLEMPVDFIEDFIEGLAEGEQAVVKAKLEAAKREASKQGGVGDPHQAAIALAQKSNKG</sequence>
<keyword evidence="3" id="KW-1185">Reference proteome</keyword>
<accession>A0A6B7ZFF1</accession>
<reference evidence="2 3" key="1">
    <citation type="submission" date="2019-11" db="EMBL/GenBank/DDBJ databases">
        <authorList>
            <person name="Lewis R."/>
            <person name="Clooney A.G."/>
            <person name="Stockdale S.R."/>
            <person name="Buttimer C."/>
            <person name="Draper L.A."/>
            <person name="Ross R.P."/>
            <person name="Hill C."/>
        </authorList>
    </citation>
    <scope>NUCLEOTIDE SEQUENCE [LARGE SCALE GENOMIC DNA]</scope>
</reference>
<organism evidence="2 3">
    <name type="scientific">Klebsiella phage N1M2</name>
    <dbReference type="NCBI Taxonomy" id="2664939"/>
    <lineage>
        <taxon>Viruses</taxon>
        <taxon>Duplodnaviria</taxon>
        <taxon>Heunggongvirae</taxon>
        <taxon>Uroviricota</taxon>
        <taxon>Caudoviricetes</taxon>
        <taxon>Chimalliviridae</taxon>
        <taxon>Nimduovirus</taxon>
        <taxon>Nimduovirus N1M2</taxon>
    </lineage>
</organism>